<protein>
    <submittedName>
        <fullName evidence="1">Uncharacterized protein</fullName>
    </submittedName>
</protein>
<comment type="caution">
    <text evidence="1">The sequence shown here is derived from an EMBL/GenBank/DDBJ whole genome shotgun (WGS) entry which is preliminary data.</text>
</comment>
<dbReference type="EMBL" id="JAIWQS010000010">
    <property type="protein sequence ID" value="KAJ8751936.1"/>
    <property type="molecule type" value="Genomic_DNA"/>
</dbReference>
<reference evidence="1 2" key="1">
    <citation type="submission" date="2021-09" db="EMBL/GenBank/DDBJ databases">
        <title>Genomic insights and catalytic innovation underlie evolution of tropane alkaloids biosynthesis.</title>
        <authorList>
            <person name="Wang Y.-J."/>
            <person name="Tian T."/>
            <person name="Huang J.-P."/>
            <person name="Huang S.-X."/>
        </authorList>
    </citation>
    <scope>NUCLEOTIDE SEQUENCE [LARGE SCALE GENOMIC DNA]</scope>
    <source>
        <strain evidence="1">KIB-2018</strain>
        <tissue evidence="1">Leaf</tissue>
    </source>
</reference>
<dbReference type="AlphaFoldDB" id="A0AAV8SIW9"/>
<accession>A0AAV8SIW9</accession>
<evidence type="ECO:0000313" key="1">
    <source>
        <dbReference type="EMBL" id="KAJ8751936.1"/>
    </source>
</evidence>
<name>A0AAV8SIW9_9ROSI</name>
<dbReference type="Proteomes" id="UP001159364">
    <property type="component" value="Linkage Group LG10"/>
</dbReference>
<proteinExistence type="predicted"/>
<keyword evidence="2" id="KW-1185">Reference proteome</keyword>
<organism evidence="1 2">
    <name type="scientific">Erythroxylum novogranatense</name>
    <dbReference type="NCBI Taxonomy" id="1862640"/>
    <lineage>
        <taxon>Eukaryota</taxon>
        <taxon>Viridiplantae</taxon>
        <taxon>Streptophyta</taxon>
        <taxon>Embryophyta</taxon>
        <taxon>Tracheophyta</taxon>
        <taxon>Spermatophyta</taxon>
        <taxon>Magnoliopsida</taxon>
        <taxon>eudicotyledons</taxon>
        <taxon>Gunneridae</taxon>
        <taxon>Pentapetalae</taxon>
        <taxon>rosids</taxon>
        <taxon>fabids</taxon>
        <taxon>Malpighiales</taxon>
        <taxon>Erythroxylaceae</taxon>
        <taxon>Erythroxylum</taxon>
    </lineage>
</organism>
<evidence type="ECO:0000313" key="2">
    <source>
        <dbReference type="Proteomes" id="UP001159364"/>
    </source>
</evidence>
<gene>
    <name evidence="1" type="ORF">K2173_000682</name>
</gene>
<sequence>MVWVKLNWKKEGINGQIGARNKFLASIRGERCVSHVHVDVWKIIAFSGCRLWAYEIQIGLVVFTDINLVYPSCLLNSRAMCCALHM</sequence>